<evidence type="ECO:0000256" key="2">
    <source>
        <dbReference type="ARBA" id="ARBA00023125"/>
    </source>
</evidence>
<dbReference type="OrthoDB" id="5295174at2"/>
<dbReference type="EMBL" id="JSYL01000003">
    <property type="protein sequence ID" value="KIA89391.1"/>
    <property type="molecule type" value="Genomic_DNA"/>
</dbReference>
<evidence type="ECO:0000256" key="5">
    <source>
        <dbReference type="SAM" id="Phobius"/>
    </source>
</evidence>
<accession>A0A0C1CYC5</accession>
<dbReference type="InterPro" id="IPR011990">
    <property type="entry name" value="TPR-like_helical_dom_sf"/>
</dbReference>
<comment type="caution">
    <text evidence="7">The sequence shown here is derived from an EMBL/GenBank/DDBJ whole genome shotgun (WGS) entry which is preliminary data.</text>
</comment>
<keyword evidence="3" id="KW-0804">Transcription</keyword>
<dbReference type="Gene3D" id="1.10.10.60">
    <property type="entry name" value="Homeodomain-like"/>
    <property type="match status" value="2"/>
</dbReference>
<evidence type="ECO:0000313" key="7">
    <source>
        <dbReference type="EMBL" id="KIA89391.1"/>
    </source>
</evidence>
<feature type="transmembrane region" description="Helical" evidence="5">
    <location>
        <begin position="328"/>
        <end position="347"/>
    </location>
</feature>
<keyword evidence="8" id="KW-1185">Reference proteome</keyword>
<dbReference type="PANTHER" id="PTHR43280">
    <property type="entry name" value="ARAC-FAMILY TRANSCRIPTIONAL REGULATOR"/>
    <property type="match status" value="1"/>
</dbReference>
<protein>
    <recommendedName>
        <fullName evidence="6">HTH araC/xylS-type domain-containing protein</fullName>
    </recommendedName>
</protein>
<keyword evidence="4" id="KW-0175">Coiled coil</keyword>
<dbReference type="STRING" id="266749.SAMN05421876_105198"/>
<keyword evidence="5" id="KW-1133">Transmembrane helix</keyword>
<keyword evidence="1" id="KW-0805">Transcription regulation</keyword>
<reference evidence="7 8" key="1">
    <citation type="submission" date="2014-10" db="EMBL/GenBank/DDBJ databases">
        <title>Kaistella jeonii genome.</title>
        <authorList>
            <person name="Clayton J.T."/>
            <person name="Newman J.D."/>
        </authorList>
    </citation>
    <scope>NUCLEOTIDE SEQUENCE [LARGE SCALE GENOMIC DNA]</scope>
    <source>
        <strain evidence="7 8">DSM 17048</strain>
    </source>
</reference>
<gene>
    <name evidence="7" type="ORF">OA86_07325</name>
</gene>
<keyword evidence="2" id="KW-0238">DNA-binding</keyword>
<dbReference type="SUPFAM" id="SSF48452">
    <property type="entry name" value="TPR-like"/>
    <property type="match status" value="1"/>
</dbReference>
<feature type="coiled-coil region" evidence="4">
    <location>
        <begin position="284"/>
        <end position="318"/>
    </location>
</feature>
<dbReference type="GO" id="GO:0003700">
    <property type="term" value="F:DNA-binding transcription factor activity"/>
    <property type="evidence" value="ECO:0007669"/>
    <property type="project" value="InterPro"/>
</dbReference>
<evidence type="ECO:0000259" key="6">
    <source>
        <dbReference type="PROSITE" id="PS01124"/>
    </source>
</evidence>
<dbReference type="SMART" id="SM00342">
    <property type="entry name" value="HTH_ARAC"/>
    <property type="match status" value="1"/>
</dbReference>
<dbReference type="SUPFAM" id="SSF46689">
    <property type="entry name" value="Homeodomain-like"/>
    <property type="match status" value="1"/>
</dbReference>
<keyword evidence="5" id="KW-0812">Transmembrane</keyword>
<dbReference type="Proteomes" id="UP000031473">
    <property type="component" value="Unassembled WGS sequence"/>
</dbReference>
<dbReference type="PROSITE" id="PS01124">
    <property type="entry name" value="HTH_ARAC_FAMILY_2"/>
    <property type="match status" value="1"/>
</dbReference>
<keyword evidence="5" id="KW-0472">Membrane</keyword>
<dbReference type="InterPro" id="IPR009057">
    <property type="entry name" value="Homeodomain-like_sf"/>
</dbReference>
<evidence type="ECO:0000256" key="3">
    <source>
        <dbReference type="ARBA" id="ARBA00023163"/>
    </source>
</evidence>
<dbReference type="GO" id="GO:0043565">
    <property type="term" value="F:sequence-specific DNA binding"/>
    <property type="evidence" value="ECO:0007669"/>
    <property type="project" value="InterPro"/>
</dbReference>
<evidence type="ECO:0000313" key="8">
    <source>
        <dbReference type="Proteomes" id="UP000031473"/>
    </source>
</evidence>
<dbReference type="Pfam" id="PF12833">
    <property type="entry name" value="HTH_18"/>
    <property type="match status" value="1"/>
</dbReference>
<name>A0A0C1CYC5_9FLAO</name>
<evidence type="ECO:0000256" key="4">
    <source>
        <dbReference type="SAM" id="Coils"/>
    </source>
</evidence>
<dbReference type="RefSeq" id="WP_039351099.1">
    <property type="nucleotide sequence ID" value="NZ_FOLA01000005.1"/>
</dbReference>
<dbReference type="PANTHER" id="PTHR43280:SF2">
    <property type="entry name" value="HTH-TYPE TRANSCRIPTIONAL REGULATOR EXSA"/>
    <property type="match status" value="1"/>
</dbReference>
<dbReference type="AlphaFoldDB" id="A0A0C1CYC5"/>
<dbReference type="InterPro" id="IPR018060">
    <property type="entry name" value="HTH_AraC"/>
</dbReference>
<evidence type="ECO:0000256" key="1">
    <source>
        <dbReference type="ARBA" id="ARBA00023015"/>
    </source>
</evidence>
<sequence>MRNFWTIFFIVLSSSGILWAQSSSDLKLRVQNSFIKLYENPDVAIRAAKEIRDEGDQTIIKDILTKAYLLKGDYLESVRSAFEKSDLRNSHQNLLRSLVISREFYHLNLYEQTSKIISPLVSGKSKSKNPEKDDVLFAQLFQLQAKNFIALQELDKAQKSLNQSSEFAKNIGITFDLILKENELLTARILSEKGQIKEAWKVADELLKSLDKFPRAVYLRSLTQQFRASLYFEDQKYEEAAACLQDALLPIEQIGYEPLKNSIYADLTKNYLVIKKNDEYGIYKKKLSESSKFLEAQKKEARRDLIQLSTELNSDNNKLIKQKKTTQLLYFVGISLMILAVFIYLYVREIQKDKTLARQIKFFESLNIPSEIIVEKIKEKDPSKKQLLIPKQTENEILEGLQQFEESKKYLDNKMSLAILSAHLETNTKYVSEIINKYKDKNFNTYINELRIKHVIQLLSEDRSYLQYKISYIAEIGGFTSHSAFTNIFKSVTGMSPQEYMQTLRKD</sequence>
<feature type="domain" description="HTH araC/xylS-type" evidence="6">
    <location>
        <begin position="395"/>
        <end position="503"/>
    </location>
</feature>
<proteinExistence type="predicted"/>
<organism evidence="7 8">
    <name type="scientific">Kaistella jeonii</name>
    <dbReference type="NCBI Taxonomy" id="266749"/>
    <lineage>
        <taxon>Bacteria</taxon>
        <taxon>Pseudomonadati</taxon>
        <taxon>Bacteroidota</taxon>
        <taxon>Flavobacteriia</taxon>
        <taxon>Flavobacteriales</taxon>
        <taxon>Weeksellaceae</taxon>
        <taxon>Chryseobacterium group</taxon>
        <taxon>Kaistella</taxon>
    </lineage>
</organism>